<reference evidence="1" key="1">
    <citation type="submission" date="2025-08" db="UniProtKB">
        <authorList>
            <consortium name="Ensembl"/>
        </authorList>
    </citation>
    <scope>IDENTIFICATION</scope>
</reference>
<protein>
    <submittedName>
        <fullName evidence="1">RIKEN cDNA A930009A15 gene</fullName>
    </submittedName>
</protein>
<evidence type="ECO:0000313" key="2">
    <source>
        <dbReference type="Proteomes" id="UP000694415"/>
    </source>
</evidence>
<dbReference type="Ensembl" id="ENSMSIT00000026471.1">
    <property type="protein sequence ID" value="ENSMSIP00000020974.1"/>
    <property type="gene ID" value="ENSMSIG00000017817.1"/>
</dbReference>
<reference evidence="1" key="2">
    <citation type="submission" date="2025-09" db="UniProtKB">
        <authorList>
            <consortium name="Ensembl"/>
        </authorList>
    </citation>
    <scope>IDENTIFICATION</scope>
</reference>
<keyword evidence="2" id="KW-1185">Reference proteome</keyword>
<dbReference type="Proteomes" id="UP000694415">
    <property type="component" value="Unplaced"/>
</dbReference>
<dbReference type="GeneTree" id="ENSGT00800000125327"/>
<name>A0A8C6HF47_MUSSI</name>
<accession>A0A8C6HF47</accession>
<proteinExistence type="predicted"/>
<dbReference type="AlphaFoldDB" id="A0A8C6HF47"/>
<sequence>MEPTIPATFLKNRPTSRNNQYSLRTSNQLYLFTQRVPENNSCSHRGGGRCDVTLGRVMPEASPSLKASGGGHHRLLRNSQHLCLSSKRVVQSLPCPVKVPMYHFCQASRTKGSASYCY</sequence>
<organism evidence="1 2">
    <name type="scientific">Mus spicilegus</name>
    <name type="common">Mound-building mouse</name>
    <dbReference type="NCBI Taxonomy" id="10103"/>
    <lineage>
        <taxon>Eukaryota</taxon>
        <taxon>Metazoa</taxon>
        <taxon>Chordata</taxon>
        <taxon>Craniata</taxon>
        <taxon>Vertebrata</taxon>
        <taxon>Euteleostomi</taxon>
        <taxon>Mammalia</taxon>
        <taxon>Eutheria</taxon>
        <taxon>Euarchontoglires</taxon>
        <taxon>Glires</taxon>
        <taxon>Rodentia</taxon>
        <taxon>Myomorpha</taxon>
        <taxon>Muroidea</taxon>
        <taxon>Muridae</taxon>
        <taxon>Murinae</taxon>
        <taxon>Mus</taxon>
        <taxon>Mus</taxon>
    </lineage>
</organism>
<evidence type="ECO:0000313" key="1">
    <source>
        <dbReference type="Ensembl" id="ENSMSIP00000020974.1"/>
    </source>
</evidence>